<dbReference type="AlphaFoldDB" id="A0AAJ0BVZ1"/>
<dbReference type="EMBL" id="MU839022">
    <property type="protein sequence ID" value="KAK1764062.1"/>
    <property type="molecule type" value="Genomic_DNA"/>
</dbReference>
<reference evidence="1" key="1">
    <citation type="submission" date="2023-06" db="EMBL/GenBank/DDBJ databases">
        <title>Genome-scale phylogeny and comparative genomics of the fungal order Sordariales.</title>
        <authorList>
            <consortium name="Lawrence Berkeley National Laboratory"/>
            <person name="Hensen N."/>
            <person name="Bonometti L."/>
            <person name="Westerberg I."/>
            <person name="Brannstrom I.O."/>
            <person name="Guillou S."/>
            <person name="Cros-Aarteil S."/>
            <person name="Calhoun S."/>
            <person name="Haridas S."/>
            <person name="Kuo A."/>
            <person name="Mondo S."/>
            <person name="Pangilinan J."/>
            <person name="Riley R."/>
            <person name="Labutti K."/>
            <person name="Andreopoulos B."/>
            <person name="Lipzen A."/>
            <person name="Chen C."/>
            <person name="Yanf M."/>
            <person name="Daum C."/>
            <person name="Ng V."/>
            <person name="Clum A."/>
            <person name="Steindorff A."/>
            <person name="Ohm R."/>
            <person name="Martin F."/>
            <person name="Silar P."/>
            <person name="Natvig D."/>
            <person name="Lalanne C."/>
            <person name="Gautier V."/>
            <person name="Ament-Velasquez S.L."/>
            <person name="Kruys A."/>
            <person name="Hutchinson M.I."/>
            <person name="Powell A.J."/>
            <person name="Barry K."/>
            <person name="Miller A.N."/>
            <person name="Grigoriev I.V."/>
            <person name="Debuchy R."/>
            <person name="Gladieux P."/>
            <person name="Thoren M.H."/>
            <person name="Johannesson H."/>
        </authorList>
    </citation>
    <scope>NUCLEOTIDE SEQUENCE</scope>
    <source>
        <strain evidence="1">8032-3</strain>
    </source>
</reference>
<dbReference type="GeneID" id="85305811"/>
<protein>
    <submittedName>
        <fullName evidence="1">Uncharacterized protein</fullName>
    </submittedName>
</protein>
<gene>
    <name evidence="1" type="ORF">QBC33DRAFT_204524</name>
</gene>
<accession>A0AAJ0BVZ1</accession>
<evidence type="ECO:0000313" key="2">
    <source>
        <dbReference type="Proteomes" id="UP001244011"/>
    </source>
</evidence>
<organism evidence="1 2">
    <name type="scientific">Phialemonium atrogriseum</name>
    <dbReference type="NCBI Taxonomy" id="1093897"/>
    <lineage>
        <taxon>Eukaryota</taxon>
        <taxon>Fungi</taxon>
        <taxon>Dikarya</taxon>
        <taxon>Ascomycota</taxon>
        <taxon>Pezizomycotina</taxon>
        <taxon>Sordariomycetes</taxon>
        <taxon>Sordariomycetidae</taxon>
        <taxon>Cephalothecales</taxon>
        <taxon>Cephalothecaceae</taxon>
        <taxon>Phialemonium</taxon>
    </lineage>
</organism>
<proteinExistence type="predicted"/>
<dbReference type="Proteomes" id="UP001244011">
    <property type="component" value="Unassembled WGS sequence"/>
</dbReference>
<keyword evidence="2" id="KW-1185">Reference proteome</keyword>
<comment type="caution">
    <text evidence="1">The sequence shown here is derived from an EMBL/GenBank/DDBJ whole genome shotgun (WGS) entry which is preliminary data.</text>
</comment>
<dbReference type="RefSeq" id="XP_060280275.1">
    <property type="nucleotide sequence ID" value="XM_060422624.1"/>
</dbReference>
<evidence type="ECO:0000313" key="1">
    <source>
        <dbReference type="EMBL" id="KAK1764062.1"/>
    </source>
</evidence>
<sequence length="240" mass="25624">MPARSTILGCVTVLMCRTLPSRRRVSSSKVAETLGGFVGLEGCVDGLEGGGGGGGSCWWWYRNGNPSWWRRRMATMGLLSRCWTTAMSTSIPRHEYYFCQICSVCPVDQAAISASALASASASAKLPAPSSLPLSSCIGRGRLILSTLSLTPSTIPTNPSACLPNRPTHQTTPSCLPPASLPAQYAPVPSGLYPSTQTSSLYLATLASYPRHYRRRAPGYTTRHCPSPVCADTRLGRRVG</sequence>
<name>A0AAJ0BVZ1_9PEZI</name>